<evidence type="ECO:0000256" key="1">
    <source>
        <dbReference type="SAM" id="Coils"/>
    </source>
</evidence>
<feature type="coiled-coil region" evidence="1">
    <location>
        <begin position="4"/>
        <end position="46"/>
    </location>
</feature>
<gene>
    <name evidence="2" type="ORF">IAC23_04280</name>
</gene>
<organism evidence="2 3">
    <name type="scientific">Candidatus Cryptobacteroides merdavium</name>
    <dbReference type="NCBI Taxonomy" id="2840769"/>
    <lineage>
        <taxon>Bacteria</taxon>
        <taxon>Pseudomonadati</taxon>
        <taxon>Bacteroidota</taxon>
        <taxon>Bacteroidia</taxon>
        <taxon>Bacteroidales</taxon>
        <taxon>Candidatus Cryptobacteroides</taxon>
    </lineage>
</organism>
<sequence length="55" mass="6751">MELIEELAEEIRKYDRARDLTEKALMTEMEDMYLEYSSRMEQHKEKISQLILQIQ</sequence>
<dbReference type="EMBL" id="JADIMO010000047">
    <property type="protein sequence ID" value="MBO8444900.1"/>
    <property type="molecule type" value="Genomic_DNA"/>
</dbReference>
<accession>A0A9D9H8I7</accession>
<dbReference type="AlphaFoldDB" id="A0A9D9H8I7"/>
<protein>
    <submittedName>
        <fullName evidence="2">Uncharacterized protein</fullName>
    </submittedName>
</protein>
<evidence type="ECO:0000313" key="3">
    <source>
        <dbReference type="Proteomes" id="UP000823619"/>
    </source>
</evidence>
<evidence type="ECO:0000313" key="2">
    <source>
        <dbReference type="EMBL" id="MBO8444900.1"/>
    </source>
</evidence>
<proteinExistence type="predicted"/>
<reference evidence="2" key="2">
    <citation type="journal article" date="2021" name="PeerJ">
        <title>Extensive microbial diversity within the chicken gut microbiome revealed by metagenomics and culture.</title>
        <authorList>
            <person name="Gilroy R."/>
            <person name="Ravi A."/>
            <person name="Getino M."/>
            <person name="Pursley I."/>
            <person name="Horton D.L."/>
            <person name="Alikhan N.F."/>
            <person name="Baker D."/>
            <person name="Gharbi K."/>
            <person name="Hall N."/>
            <person name="Watson M."/>
            <person name="Adriaenssens E.M."/>
            <person name="Foster-Nyarko E."/>
            <person name="Jarju S."/>
            <person name="Secka A."/>
            <person name="Antonio M."/>
            <person name="Oren A."/>
            <person name="Chaudhuri R.R."/>
            <person name="La Ragione R."/>
            <person name="Hildebrand F."/>
            <person name="Pallen M.J."/>
        </authorList>
    </citation>
    <scope>NUCLEOTIDE SEQUENCE</scope>
    <source>
        <strain evidence="2">D5-748</strain>
    </source>
</reference>
<reference evidence="2" key="1">
    <citation type="submission" date="2020-10" db="EMBL/GenBank/DDBJ databases">
        <authorList>
            <person name="Gilroy R."/>
        </authorList>
    </citation>
    <scope>NUCLEOTIDE SEQUENCE</scope>
    <source>
        <strain evidence="2">D5-748</strain>
    </source>
</reference>
<dbReference type="Proteomes" id="UP000823619">
    <property type="component" value="Unassembled WGS sequence"/>
</dbReference>
<name>A0A9D9H8I7_9BACT</name>
<comment type="caution">
    <text evidence="2">The sequence shown here is derived from an EMBL/GenBank/DDBJ whole genome shotgun (WGS) entry which is preliminary data.</text>
</comment>
<keyword evidence="1" id="KW-0175">Coiled coil</keyword>